<accession>A0A2C5YDP5</accession>
<evidence type="ECO:0000256" key="2">
    <source>
        <dbReference type="ARBA" id="ARBA00022692"/>
    </source>
</evidence>
<feature type="transmembrane region" description="Helical" evidence="7">
    <location>
        <begin position="100"/>
        <end position="123"/>
    </location>
</feature>
<feature type="transmembrane region" description="Helical" evidence="7">
    <location>
        <begin position="25"/>
        <end position="45"/>
    </location>
</feature>
<feature type="region of interest" description="Disordered" evidence="6">
    <location>
        <begin position="340"/>
        <end position="366"/>
    </location>
</feature>
<keyword evidence="4 7" id="KW-0472">Membrane</keyword>
<dbReference type="PANTHER" id="PTHR33048:SF161">
    <property type="entry name" value="INTEGRAL MEMBRANE PROTEIN"/>
    <property type="match status" value="1"/>
</dbReference>
<keyword evidence="2 7" id="KW-0812">Transmembrane</keyword>
<evidence type="ECO:0000256" key="7">
    <source>
        <dbReference type="SAM" id="Phobius"/>
    </source>
</evidence>
<dbReference type="AlphaFoldDB" id="A0A2C5YDP5"/>
<protein>
    <recommendedName>
        <fullName evidence="8">Rhodopsin domain-containing protein</fullName>
    </recommendedName>
</protein>
<evidence type="ECO:0000256" key="4">
    <source>
        <dbReference type="ARBA" id="ARBA00023136"/>
    </source>
</evidence>
<comment type="similarity">
    <text evidence="5">Belongs to the SAT4 family.</text>
</comment>
<dbReference type="GO" id="GO:0016020">
    <property type="term" value="C:membrane"/>
    <property type="evidence" value="ECO:0007669"/>
    <property type="project" value="UniProtKB-SubCell"/>
</dbReference>
<comment type="caution">
    <text evidence="9">The sequence shown here is derived from an EMBL/GenBank/DDBJ whole genome shotgun (WGS) entry which is preliminary data.</text>
</comment>
<sequence>MDPDPPNVAAGYHVVKLDPRVLGNVIANSIVALSAWLVVGLRLVSRRISGAGWGMDDFLIAMALPQTLAMIGVSATFAAFGNGHQVTEVRANMPLLMRFLVAYVSLFASSTLTIKLSVLCFYLRCFVNPRLRRAIKIVMVWVALWSLGNILQVFLICRPFAANYDPTVHGTCGNQRSSFIAIGCFNAITDVVILCLPIPTIWKLKASARTRLAVTAVFAAGLLTTVVSICRIVAMNSLDFQGNFTRTTVWPDLLSCLEVHVSIITVSLPTLRPALRIFFGGTQKSEESSTPNKKTPKTFGSMTIRRPGRCRLEDTTAMDSIHLEEALYVKDANTRSQFAAGPQQQNTEQLNGSLESDASSNAQELGACNSWQQPDQVIKVHRSYIVAESWRGRGQEAP</sequence>
<feature type="transmembrane region" description="Helical" evidence="7">
    <location>
        <begin position="212"/>
        <end position="234"/>
    </location>
</feature>
<reference evidence="9 10" key="1">
    <citation type="submission" date="2017-06" db="EMBL/GenBank/DDBJ databases">
        <title>Ant-infecting Ophiocordyceps genomes reveal a high diversity of potential behavioral manipulation genes and a possible major role for enterotoxins.</title>
        <authorList>
            <person name="De Bekker C."/>
            <person name="Evans H.C."/>
            <person name="Brachmann A."/>
            <person name="Hughes D.P."/>
        </authorList>
    </citation>
    <scope>NUCLEOTIDE SEQUENCE [LARGE SCALE GENOMIC DNA]</scope>
    <source>
        <strain evidence="9 10">1348a</strain>
    </source>
</reference>
<evidence type="ECO:0000256" key="1">
    <source>
        <dbReference type="ARBA" id="ARBA00004141"/>
    </source>
</evidence>
<feature type="transmembrane region" description="Helical" evidence="7">
    <location>
        <begin position="176"/>
        <end position="200"/>
    </location>
</feature>
<evidence type="ECO:0000256" key="6">
    <source>
        <dbReference type="SAM" id="MobiDB-lite"/>
    </source>
</evidence>
<dbReference type="InterPro" id="IPR049326">
    <property type="entry name" value="Rhodopsin_dom_fungi"/>
</dbReference>
<feature type="domain" description="Rhodopsin" evidence="8">
    <location>
        <begin position="41"/>
        <end position="276"/>
    </location>
</feature>
<evidence type="ECO:0000256" key="3">
    <source>
        <dbReference type="ARBA" id="ARBA00022989"/>
    </source>
</evidence>
<dbReference type="Pfam" id="PF20684">
    <property type="entry name" value="Fung_rhodopsin"/>
    <property type="match status" value="1"/>
</dbReference>
<name>A0A2C5YDP5_9HYPO</name>
<feature type="transmembrane region" description="Helical" evidence="7">
    <location>
        <begin position="135"/>
        <end position="156"/>
    </location>
</feature>
<dbReference type="OrthoDB" id="5417844at2759"/>
<evidence type="ECO:0000313" key="10">
    <source>
        <dbReference type="Proteomes" id="UP000224854"/>
    </source>
</evidence>
<feature type="compositionally biased region" description="Polar residues" evidence="6">
    <location>
        <begin position="288"/>
        <end position="301"/>
    </location>
</feature>
<feature type="region of interest" description="Disordered" evidence="6">
    <location>
        <begin position="284"/>
        <end position="303"/>
    </location>
</feature>
<gene>
    <name evidence="9" type="ORF">CDD82_4076</name>
</gene>
<proteinExistence type="inferred from homology"/>
<feature type="transmembrane region" description="Helical" evidence="7">
    <location>
        <begin position="57"/>
        <end position="80"/>
    </location>
</feature>
<evidence type="ECO:0000256" key="5">
    <source>
        <dbReference type="ARBA" id="ARBA00038359"/>
    </source>
</evidence>
<keyword evidence="3 7" id="KW-1133">Transmembrane helix</keyword>
<keyword evidence="10" id="KW-1185">Reference proteome</keyword>
<dbReference type="InterPro" id="IPR052337">
    <property type="entry name" value="SAT4-like"/>
</dbReference>
<evidence type="ECO:0000259" key="8">
    <source>
        <dbReference type="Pfam" id="PF20684"/>
    </source>
</evidence>
<dbReference type="Proteomes" id="UP000224854">
    <property type="component" value="Unassembled WGS sequence"/>
</dbReference>
<dbReference type="EMBL" id="NJEU01000329">
    <property type="protein sequence ID" value="PHH76208.1"/>
    <property type="molecule type" value="Genomic_DNA"/>
</dbReference>
<evidence type="ECO:0000313" key="9">
    <source>
        <dbReference type="EMBL" id="PHH76208.1"/>
    </source>
</evidence>
<comment type="subcellular location">
    <subcellularLocation>
        <location evidence="1">Membrane</location>
        <topology evidence="1">Multi-pass membrane protein</topology>
    </subcellularLocation>
</comment>
<organism evidence="9 10">
    <name type="scientific">Ophiocordyceps australis</name>
    <dbReference type="NCBI Taxonomy" id="1399860"/>
    <lineage>
        <taxon>Eukaryota</taxon>
        <taxon>Fungi</taxon>
        <taxon>Dikarya</taxon>
        <taxon>Ascomycota</taxon>
        <taxon>Pezizomycotina</taxon>
        <taxon>Sordariomycetes</taxon>
        <taxon>Hypocreomycetidae</taxon>
        <taxon>Hypocreales</taxon>
        <taxon>Ophiocordycipitaceae</taxon>
        <taxon>Ophiocordyceps</taxon>
    </lineage>
</organism>
<dbReference type="PANTHER" id="PTHR33048">
    <property type="entry name" value="PTH11-LIKE INTEGRAL MEMBRANE PROTEIN (AFU_ORTHOLOGUE AFUA_5G11245)"/>
    <property type="match status" value="1"/>
</dbReference>